<dbReference type="RefSeq" id="WP_143906440.1">
    <property type="nucleotide sequence ID" value="NZ_CP041765.1"/>
</dbReference>
<dbReference type="GO" id="GO:0051131">
    <property type="term" value="P:chaperone-mediated protein complex assembly"/>
    <property type="evidence" value="ECO:0007669"/>
    <property type="project" value="InterPro"/>
</dbReference>
<keyword evidence="1" id="KW-0534">Nitrate assimilation</keyword>
<dbReference type="GO" id="GO:0042128">
    <property type="term" value="P:nitrate assimilation"/>
    <property type="evidence" value="ECO:0007669"/>
    <property type="project" value="UniProtKB-KW"/>
</dbReference>
<evidence type="ECO:0000313" key="3">
    <source>
        <dbReference type="Proteomes" id="UP000317344"/>
    </source>
</evidence>
<dbReference type="KEGG" id="toy:FO059_03645"/>
<dbReference type="GO" id="GO:0051082">
    <property type="term" value="F:unfolded protein binding"/>
    <property type="evidence" value="ECO:0007669"/>
    <property type="project" value="InterPro"/>
</dbReference>
<keyword evidence="3" id="KW-1185">Reference proteome</keyword>
<sequence length="233" mass="25441">MKLFRRSTGIADSHRRLVWQSVSLLLAYPEDEADGMPCYSERLELVGGLLDDLPPSVAEPLRRCVDGLAGTDAYDAAQRYVETFDLRRRRSLFLTYWTDGDTRNRGNAMLQFADAYREAGVEPPEGELPDHLAVVLEFGATVEFKSGMALLTRYRAPLALLQDALGQMGSPYAGAVEAVLATVPEPDPEQTRLEAQRIAQEGPPSESVGLDPYSVTVPVDALAASLRTVGGSR</sequence>
<dbReference type="InterPro" id="IPR003765">
    <property type="entry name" value="NO3_reductase_chaperone_NarJ"/>
</dbReference>
<gene>
    <name evidence="2" type="primary">narJ</name>
    <name evidence="2" type="ORF">FO059_03645</name>
</gene>
<dbReference type="PANTHER" id="PTHR43680:SF2">
    <property type="entry name" value="NITRATE REDUCTASE MOLYBDENUM COFACTOR ASSEMBLY CHAPERONE NARJ"/>
    <property type="match status" value="1"/>
</dbReference>
<dbReference type="InterPro" id="IPR020945">
    <property type="entry name" value="DMSO/NO3_reduct_chaperone"/>
</dbReference>
<evidence type="ECO:0000256" key="1">
    <source>
        <dbReference type="ARBA" id="ARBA00023063"/>
    </source>
</evidence>
<evidence type="ECO:0000313" key="2">
    <source>
        <dbReference type="EMBL" id="QDQ96595.1"/>
    </source>
</evidence>
<dbReference type="SUPFAM" id="SSF89155">
    <property type="entry name" value="TorD-like"/>
    <property type="match status" value="1"/>
</dbReference>
<dbReference type="Gene3D" id="1.10.3480.10">
    <property type="entry name" value="TorD-like"/>
    <property type="match status" value="1"/>
</dbReference>
<dbReference type="Pfam" id="PF02613">
    <property type="entry name" value="Nitrate_red_del"/>
    <property type="match status" value="1"/>
</dbReference>
<dbReference type="InterPro" id="IPR036411">
    <property type="entry name" value="TorD-like_sf"/>
</dbReference>
<dbReference type="AlphaFoldDB" id="A0A516X0I9"/>
<dbReference type="NCBIfam" id="TIGR00684">
    <property type="entry name" value="narJ"/>
    <property type="match status" value="1"/>
</dbReference>
<protein>
    <submittedName>
        <fullName evidence="2">Nitrate reductase molybdenum cofactor assembly chaperone</fullName>
    </submittedName>
</protein>
<dbReference type="EMBL" id="CP041765">
    <property type="protein sequence ID" value="QDQ96595.1"/>
    <property type="molecule type" value="Genomic_DNA"/>
</dbReference>
<reference evidence="2 3" key="1">
    <citation type="submission" date="2019-07" db="EMBL/GenBank/DDBJ databases">
        <title>Tomitella cavernea sp. nov., an actinomycete isolated from soil.</title>
        <authorList>
            <person name="Cheng J."/>
        </authorList>
    </citation>
    <scope>NUCLEOTIDE SEQUENCE [LARGE SCALE GENOMIC DNA]</scope>
    <source>
        <strain evidence="2 3">HY188</strain>
    </source>
</reference>
<dbReference type="GO" id="GO:0016530">
    <property type="term" value="F:metallochaperone activity"/>
    <property type="evidence" value="ECO:0007669"/>
    <property type="project" value="TreeGrafter"/>
</dbReference>
<proteinExistence type="predicted"/>
<dbReference type="Proteomes" id="UP000317344">
    <property type="component" value="Chromosome"/>
</dbReference>
<reference evidence="2 3" key="2">
    <citation type="submission" date="2019-07" db="EMBL/GenBank/DDBJ databases">
        <authorList>
            <person name="Huang Y."/>
        </authorList>
    </citation>
    <scope>NUCLEOTIDE SEQUENCE [LARGE SCALE GENOMIC DNA]</scope>
    <source>
        <strain evidence="2 3">HY188</strain>
    </source>
</reference>
<dbReference type="OrthoDB" id="4307003at2"/>
<organism evidence="2 3">
    <name type="scientific">Tomitella fengzijianii</name>
    <dbReference type="NCBI Taxonomy" id="2597660"/>
    <lineage>
        <taxon>Bacteria</taxon>
        <taxon>Bacillati</taxon>
        <taxon>Actinomycetota</taxon>
        <taxon>Actinomycetes</taxon>
        <taxon>Mycobacteriales</taxon>
        <taxon>Tomitella</taxon>
    </lineage>
</organism>
<name>A0A516X0I9_9ACTN</name>
<accession>A0A516X0I9</accession>
<dbReference type="PANTHER" id="PTHR43680">
    <property type="entry name" value="NITRATE REDUCTASE MOLYBDENUM COFACTOR ASSEMBLY CHAPERONE"/>
    <property type="match status" value="1"/>
</dbReference>